<dbReference type="InterPro" id="IPR051600">
    <property type="entry name" value="Beta-PGM-like"/>
</dbReference>
<reference evidence="6 7" key="1">
    <citation type="submission" date="2018-10" db="EMBL/GenBank/DDBJ databases">
        <title>Parasedimentitalea marina sp. nov., a psychrophilic bacterium isolated from deep seawater of the New Britain Trench.</title>
        <authorList>
            <person name="Cao J."/>
        </authorList>
    </citation>
    <scope>NUCLEOTIDE SEQUENCE [LARGE SCALE GENOMIC DNA]</scope>
    <source>
        <strain evidence="6 7">W43</strain>
    </source>
</reference>
<organism evidence="6 7">
    <name type="scientific">Parasedimentitalea marina</name>
    <dbReference type="NCBI Taxonomy" id="2483033"/>
    <lineage>
        <taxon>Bacteria</taxon>
        <taxon>Pseudomonadati</taxon>
        <taxon>Pseudomonadota</taxon>
        <taxon>Alphaproteobacteria</taxon>
        <taxon>Rhodobacterales</taxon>
        <taxon>Paracoccaceae</taxon>
        <taxon>Parasedimentitalea</taxon>
    </lineage>
</organism>
<evidence type="ECO:0000313" key="7">
    <source>
        <dbReference type="Proteomes" id="UP000283063"/>
    </source>
</evidence>
<dbReference type="NCBIfam" id="TIGR01509">
    <property type="entry name" value="HAD-SF-IA-v3"/>
    <property type="match status" value="1"/>
</dbReference>
<dbReference type="SUPFAM" id="SSF56784">
    <property type="entry name" value="HAD-like"/>
    <property type="match status" value="1"/>
</dbReference>
<evidence type="ECO:0000256" key="4">
    <source>
        <dbReference type="ARBA" id="ARBA00022842"/>
    </source>
</evidence>
<keyword evidence="5" id="KW-0119">Carbohydrate metabolism</keyword>
<dbReference type="KEGG" id="sedi:EBB79_12675"/>
<dbReference type="Pfam" id="PF13419">
    <property type="entry name" value="HAD_2"/>
    <property type="match status" value="1"/>
</dbReference>
<dbReference type="PANTHER" id="PTHR46193">
    <property type="entry name" value="6-PHOSPHOGLUCONATE PHOSPHATASE"/>
    <property type="match status" value="1"/>
</dbReference>
<dbReference type="AlphaFoldDB" id="A0A3T0N3S5"/>
<dbReference type="InterPro" id="IPR041492">
    <property type="entry name" value="HAD_2"/>
</dbReference>
<evidence type="ECO:0000256" key="3">
    <source>
        <dbReference type="ARBA" id="ARBA00022723"/>
    </source>
</evidence>
<evidence type="ECO:0000256" key="5">
    <source>
        <dbReference type="ARBA" id="ARBA00023277"/>
    </source>
</evidence>
<keyword evidence="7" id="KW-1185">Reference proteome</keyword>
<evidence type="ECO:0000256" key="2">
    <source>
        <dbReference type="ARBA" id="ARBA00006171"/>
    </source>
</evidence>
<accession>A0A3T0N3S5</accession>
<evidence type="ECO:0000313" key="6">
    <source>
        <dbReference type="EMBL" id="AZV78644.1"/>
    </source>
</evidence>
<comment type="similarity">
    <text evidence="2">Belongs to the HAD-like hydrolase superfamily. CbbY/CbbZ/Gph/YieH family.</text>
</comment>
<dbReference type="Proteomes" id="UP000283063">
    <property type="component" value="Chromosome"/>
</dbReference>
<dbReference type="OrthoDB" id="9782449at2"/>
<evidence type="ECO:0000256" key="1">
    <source>
        <dbReference type="ARBA" id="ARBA00001946"/>
    </source>
</evidence>
<dbReference type="EMBL" id="CP033219">
    <property type="protein sequence ID" value="AZV78644.1"/>
    <property type="molecule type" value="Genomic_DNA"/>
</dbReference>
<dbReference type="InterPro" id="IPR023198">
    <property type="entry name" value="PGP-like_dom2"/>
</dbReference>
<dbReference type="RefSeq" id="WP_127749202.1">
    <property type="nucleotide sequence ID" value="NZ_CP033219.1"/>
</dbReference>
<gene>
    <name evidence="6" type="ORF">EBB79_12675</name>
</gene>
<dbReference type="SFLD" id="SFLDS00003">
    <property type="entry name" value="Haloacid_Dehalogenase"/>
    <property type="match status" value="1"/>
</dbReference>
<dbReference type="Gene3D" id="3.40.50.1000">
    <property type="entry name" value="HAD superfamily/HAD-like"/>
    <property type="match status" value="1"/>
</dbReference>
<keyword evidence="4" id="KW-0460">Magnesium</keyword>
<dbReference type="GO" id="GO:0003824">
    <property type="term" value="F:catalytic activity"/>
    <property type="evidence" value="ECO:0007669"/>
    <property type="project" value="UniProtKB-ARBA"/>
</dbReference>
<name>A0A3T0N3S5_9RHOB</name>
<dbReference type="SFLD" id="SFLDG01129">
    <property type="entry name" value="C1.5:_HAD__Beta-PGM__Phosphata"/>
    <property type="match status" value="1"/>
</dbReference>
<protein>
    <submittedName>
        <fullName evidence="6">HAD family phosphatase</fullName>
    </submittedName>
</protein>
<dbReference type="Gene3D" id="1.10.150.240">
    <property type="entry name" value="Putative phosphatase, domain 2"/>
    <property type="match status" value="1"/>
</dbReference>
<dbReference type="InterPro" id="IPR036412">
    <property type="entry name" value="HAD-like_sf"/>
</dbReference>
<dbReference type="InterPro" id="IPR023214">
    <property type="entry name" value="HAD_sf"/>
</dbReference>
<dbReference type="InterPro" id="IPR006439">
    <property type="entry name" value="HAD-SF_hydro_IA"/>
</dbReference>
<keyword evidence="3" id="KW-0479">Metal-binding</keyword>
<dbReference type="PANTHER" id="PTHR46193:SF18">
    <property type="entry name" value="HEXITOL PHOSPHATASE B"/>
    <property type="match status" value="1"/>
</dbReference>
<comment type="cofactor">
    <cofactor evidence="1">
        <name>Mg(2+)</name>
        <dbReference type="ChEBI" id="CHEBI:18420"/>
    </cofactor>
</comment>
<sequence length="211" mass="22794">MKSILHFNGTQRAVQSKDWHSEIISGGYRAVIFDCDGTLVESSETHFQSFNGALQAQGHQMDRGWYYARTGLNRLAILTAFSTQTAPGLDIARAARDSIKTFIELSSVVTPIADTKYLVDALKSSHQLAVGTNAEVEVATASLQAVDQLQYFKTIVSISDGLAAKPAPDIFLEATKRLGFLHAETLVIEDSPEGVKAAIAAGLDVIQLLLD</sequence>
<dbReference type="GO" id="GO:0046872">
    <property type="term" value="F:metal ion binding"/>
    <property type="evidence" value="ECO:0007669"/>
    <property type="project" value="UniProtKB-KW"/>
</dbReference>
<proteinExistence type="inferred from homology"/>